<organism evidence="1 2">
    <name type="scientific">Nitrosotalea devaniterrae</name>
    <dbReference type="NCBI Taxonomy" id="1078905"/>
    <lineage>
        <taxon>Archaea</taxon>
        <taxon>Nitrososphaerota</taxon>
        <taxon>Nitrososphaeria</taxon>
        <taxon>Nitrosotaleales</taxon>
        <taxon>Nitrosotaleaceae</taxon>
        <taxon>Nitrosotalea</taxon>
    </lineage>
</organism>
<proteinExistence type="predicted"/>
<keyword evidence="2" id="KW-1185">Reference proteome</keyword>
<dbReference type="Proteomes" id="UP000196239">
    <property type="component" value="Chromosome 1"/>
</dbReference>
<gene>
    <name evidence="1" type="ORF">NDEV_0590</name>
</gene>
<dbReference type="KEGG" id="ndv:NDEV_0590"/>
<name>A0A128A1X1_9ARCH</name>
<dbReference type="EMBL" id="LN890280">
    <property type="protein sequence ID" value="CUR51355.1"/>
    <property type="molecule type" value="Genomic_DNA"/>
</dbReference>
<dbReference type="AlphaFoldDB" id="A0A128A1X1"/>
<evidence type="ECO:0000313" key="1">
    <source>
        <dbReference type="EMBL" id="CUR51355.1"/>
    </source>
</evidence>
<sequence>MGFKYPKFEKLSNTDKLYDLYICALGFEDRSLGSNNKILKSGIQAKYSIILQYTTNKKDNEENKSDFERIIGKISNDFCYIKYDFSKRNQFGERLVNILHKKHISGNSAIINITSFTTHALLWILNYLLDNFNEIKIVYTSPKRYNLQSENDRSFAAGVKDIFTIPEFIGANLPGYMTLLVILLGYDLIRARGVMTQIQPSKKIGIIPKPTTPNMNNEFQKNNAAHSISFSHNDKLIKLTIFDLKSLIKSLIDVRLDHVENYNILLALNGSKLHAVAALLFAKKFHDIQLILSTPLEYFPKSYSEGTGDTYTITITKDWLIRFLHEKSHIFTQRLDPIDKQN</sequence>
<protein>
    <submittedName>
        <fullName evidence="1">Uncharacterized protein</fullName>
    </submittedName>
</protein>
<accession>A0A128A1X1</accession>
<reference evidence="2" key="1">
    <citation type="submission" date="2015-10" db="EMBL/GenBank/DDBJ databases">
        <authorList>
            <person name="Lehtovirta-Morley L.E."/>
            <person name="Vieille C."/>
        </authorList>
    </citation>
    <scope>NUCLEOTIDE SEQUENCE [LARGE SCALE GENOMIC DNA]</scope>
</reference>
<evidence type="ECO:0000313" key="2">
    <source>
        <dbReference type="Proteomes" id="UP000196239"/>
    </source>
</evidence>